<accession>A0A9N9JZ73</accession>
<reference evidence="1" key="1">
    <citation type="submission" date="2021-06" db="EMBL/GenBank/DDBJ databases">
        <authorList>
            <person name="Kallberg Y."/>
            <person name="Tangrot J."/>
            <person name="Rosling A."/>
        </authorList>
    </citation>
    <scope>NUCLEOTIDE SEQUENCE</scope>
    <source>
        <strain evidence="1">FL966</strain>
    </source>
</reference>
<keyword evidence="2" id="KW-1185">Reference proteome</keyword>
<dbReference type="EMBL" id="CAJVQA010031229">
    <property type="protein sequence ID" value="CAG8800977.1"/>
    <property type="molecule type" value="Genomic_DNA"/>
</dbReference>
<organism evidence="1 2">
    <name type="scientific">Cetraspora pellucida</name>
    <dbReference type="NCBI Taxonomy" id="1433469"/>
    <lineage>
        <taxon>Eukaryota</taxon>
        <taxon>Fungi</taxon>
        <taxon>Fungi incertae sedis</taxon>
        <taxon>Mucoromycota</taxon>
        <taxon>Glomeromycotina</taxon>
        <taxon>Glomeromycetes</taxon>
        <taxon>Diversisporales</taxon>
        <taxon>Gigasporaceae</taxon>
        <taxon>Cetraspora</taxon>
    </lineage>
</organism>
<feature type="non-terminal residue" evidence="1">
    <location>
        <position position="1"/>
    </location>
</feature>
<dbReference type="Proteomes" id="UP000789759">
    <property type="component" value="Unassembled WGS sequence"/>
</dbReference>
<protein>
    <submittedName>
        <fullName evidence="1">3573_t:CDS:1</fullName>
    </submittedName>
</protein>
<evidence type="ECO:0000313" key="1">
    <source>
        <dbReference type="EMBL" id="CAG8800977.1"/>
    </source>
</evidence>
<dbReference type="AlphaFoldDB" id="A0A9N9JZ73"/>
<evidence type="ECO:0000313" key="2">
    <source>
        <dbReference type="Proteomes" id="UP000789759"/>
    </source>
</evidence>
<proteinExistence type="predicted"/>
<sequence length="51" mass="5915">EPDQSFKAILRNKIVPAYLELRQIRFSVIVRPADEKRHSDGTNVVGMDKYL</sequence>
<comment type="caution">
    <text evidence="1">The sequence shown here is derived from an EMBL/GenBank/DDBJ whole genome shotgun (WGS) entry which is preliminary data.</text>
</comment>
<name>A0A9N9JZ73_9GLOM</name>
<gene>
    <name evidence="1" type="ORF">CPELLU_LOCUS17714</name>
</gene>